<accession>A0A846XCB7</accession>
<protein>
    <submittedName>
        <fullName evidence="2">Uncharacterized protein</fullName>
    </submittedName>
</protein>
<evidence type="ECO:0000313" key="2">
    <source>
        <dbReference type="EMBL" id="NKY32789.1"/>
    </source>
</evidence>
<dbReference type="RefSeq" id="WP_068037512.1">
    <property type="nucleotide sequence ID" value="NZ_JAAXOO010000001.1"/>
</dbReference>
<evidence type="ECO:0000256" key="1">
    <source>
        <dbReference type="SAM" id="MobiDB-lite"/>
    </source>
</evidence>
<sequence length="126" mass="13828">MRTALQQCRALEMGRALNAEVLPLVGFAIRWAPFGGAGAEELFLKFGMTRRRFLVLVAEALRPRNSDDPRTRQLKNHLRESLTLAWRADPGAPTPGTRSGTAATHRPVTSTPSAHRRPTTSARLGS</sequence>
<gene>
    <name evidence="2" type="ORF">HGA13_06815</name>
</gene>
<reference evidence="2 3" key="1">
    <citation type="submission" date="2020-04" db="EMBL/GenBank/DDBJ databases">
        <title>MicrobeNet Type strains.</title>
        <authorList>
            <person name="Nicholson A.C."/>
        </authorList>
    </citation>
    <scope>NUCLEOTIDE SEQUENCE [LARGE SCALE GENOMIC DNA]</scope>
    <source>
        <strain evidence="2 3">DSM 45078</strain>
    </source>
</reference>
<feature type="region of interest" description="Disordered" evidence="1">
    <location>
        <begin position="65"/>
        <end position="126"/>
    </location>
</feature>
<name>A0A846XCB7_9NOCA</name>
<feature type="compositionally biased region" description="Polar residues" evidence="1">
    <location>
        <begin position="96"/>
        <end position="126"/>
    </location>
</feature>
<organism evidence="2 3">
    <name type="scientific">Nocardia speluncae</name>
    <dbReference type="NCBI Taxonomy" id="419477"/>
    <lineage>
        <taxon>Bacteria</taxon>
        <taxon>Bacillati</taxon>
        <taxon>Actinomycetota</taxon>
        <taxon>Actinomycetes</taxon>
        <taxon>Mycobacteriales</taxon>
        <taxon>Nocardiaceae</taxon>
        <taxon>Nocardia</taxon>
    </lineage>
</organism>
<evidence type="ECO:0000313" key="3">
    <source>
        <dbReference type="Proteomes" id="UP000565715"/>
    </source>
</evidence>
<dbReference type="EMBL" id="JAAXOO010000001">
    <property type="protein sequence ID" value="NKY32789.1"/>
    <property type="molecule type" value="Genomic_DNA"/>
</dbReference>
<keyword evidence="3" id="KW-1185">Reference proteome</keyword>
<proteinExistence type="predicted"/>
<dbReference type="AlphaFoldDB" id="A0A846XCB7"/>
<comment type="caution">
    <text evidence="2">The sequence shown here is derived from an EMBL/GenBank/DDBJ whole genome shotgun (WGS) entry which is preliminary data.</text>
</comment>
<dbReference type="Proteomes" id="UP000565715">
    <property type="component" value="Unassembled WGS sequence"/>
</dbReference>